<dbReference type="RefSeq" id="WP_184103423.1">
    <property type="nucleotide sequence ID" value="NZ_JACHHN010000012.1"/>
</dbReference>
<feature type="domain" description="Flagellar basal-body/hook protein C-terminal" evidence="8">
    <location>
        <begin position="396"/>
        <end position="441"/>
    </location>
</feature>
<protein>
    <recommendedName>
        <fullName evidence="3 5">Flagellar hook protein FlgE</fullName>
    </recommendedName>
</protein>
<evidence type="ECO:0000259" key="7">
    <source>
        <dbReference type="Pfam" id="PF00460"/>
    </source>
</evidence>
<dbReference type="PROSITE" id="PS00588">
    <property type="entry name" value="FLAGELLA_BB_ROD"/>
    <property type="match status" value="1"/>
</dbReference>
<dbReference type="InterPro" id="IPR020013">
    <property type="entry name" value="Flagellar_FlgE/F/G"/>
</dbReference>
<gene>
    <name evidence="11" type="ORF">HNQ50_004375</name>
</gene>
<name>A0A840RKE3_9NEIS</name>
<feature type="domain" description="Flagellar basal body rod protein N-terminal" evidence="7">
    <location>
        <begin position="6"/>
        <end position="33"/>
    </location>
</feature>
<dbReference type="InterPro" id="IPR011491">
    <property type="entry name" value="FlgE_D2"/>
</dbReference>
<dbReference type="Gene3D" id="2.60.98.20">
    <property type="entry name" value="Flagellar hook protein FlgE"/>
    <property type="match status" value="1"/>
</dbReference>
<dbReference type="Pfam" id="PF06429">
    <property type="entry name" value="Flg_bbr_C"/>
    <property type="match status" value="1"/>
</dbReference>
<dbReference type="InterPro" id="IPR037925">
    <property type="entry name" value="FlgE/F/G-like"/>
</dbReference>
<dbReference type="InterPro" id="IPR037058">
    <property type="entry name" value="Falgellar_hook_FlgE_sf"/>
</dbReference>
<feature type="region of interest" description="Disordered" evidence="6">
    <location>
        <begin position="380"/>
        <end position="399"/>
    </location>
</feature>
<dbReference type="GO" id="GO:0071978">
    <property type="term" value="P:bacterial-type flagellum-dependent swarming motility"/>
    <property type="evidence" value="ECO:0007669"/>
    <property type="project" value="TreeGrafter"/>
</dbReference>
<dbReference type="InterPro" id="IPR053967">
    <property type="entry name" value="LlgE_F_G-like_D1"/>
</dbReference>
<keyword evidence="11" id="KW-0969">Cilium</keyword>
<sequence>MGFQQGLSGLNAASKNLDVIGNNIANANTVGFKDSRAEFADIYASTFASSSNVAGIGARVMDIAQQFGQGNVESTSNPLDVAITGNGFFRMSDTSGTISYSRNGQFQLDNQGYIVNDGQRLTGWGVDPNSGQLLKGGNPVPLQITVGNIGARATGSSGTSNAGLQVGQMNVNAAAPIINRAAPPTGIGPLNVTDPTTFTSSTTAQVYDAQGVSHNLTFYFTKVATNQWEVQTSFDGGTPTTTGSPAGTNGYLMYTGSGTLDATTVPTDPLTGTAASNVSGFTFSTTLTAPNGATSPFAFNVSFPNSTQYGSPFVVNALNQDGYADGTLTGMSIGKDGVIQGSYSNGQTKTVGQIVLANFTNVQGLQPLGDNRWSQTFASGQPTVGDPGTGSLGSLQSSAVEDSNVDLTSELVNLITAQRNYQANAQTIKAQDTILQTIVNLG</sequence>
<proteinExistence type="inferred from homology"/>
<keyword evidence="11" id="KW-0282">Flagellum</keyword>
<dbReference type="Proteomes" id="UP000543030">
    <property type="component" value="Unassembled WGS sequence"/>
</dbReference>
<evidence type="ECO:0000259" key="8">
    <source>
        <dbReference type="Pfam" id="PF06429"/>
    </source>
</evidence>
<keyword evidence="11" id="KW-0966">Cell projection</keyword>
<dbReference type="InterPro" id="IPR010930">
    <property type="entry name" value="Flg_bb/hook_C_dom"/>
</dbReference>
<dbReference type="NCBIfam" id="NF004238">
    <property type="entry name" value="PRK05682.1-1"/>
    <property type="match status" value="1"/>
</dbReference>
<dbReference type="GO" id="GO:0009425">
    <property type="term" value="C:bacterial-type flagellum basal body"/>
    <property type="evidence" value="ECO:0007669"/>
    <property type="project" value="UniProtKB-SubCell"/>
</dbReference>
<evidence type="ECO:0000259" key="10">
    <source>
        <dbReference type="Pfam" id="PF22692"/>
    </source>
</evidence>
<evidence type="ECO:0000256" key="2">
    <source>
        <dbReference type="ARBA" id="ARBA00009677"/>
    </source>
</evidence>
<dbReference type="PANTHER" id="PTHR30435:SF1">
    <property type="entry name" value="FLAGELLAR HOOK PROTEIN FLGE"/>
    <property type="match status" value="1"/>
</dbReference>
<dbReference type="GO" id="GO:0009424">
    <property type="term" value="C:bacterial-type flagellum hook"/>
    <property type="evidence" value="ECO:0007669"/>
    <property type="project" value="TreeGrafter"/>
</dbReference>
<dbReference type="Pfam" id="PF07559">
    <property type="entry name" value="FlgE_D2"/>
    <property type="match status" value="1"/>
</dbReference>
<dbReference type="PANTHER" id="PTHR30435">
    <property type="entry name" value="FLAGELLAR PROTEIN"/>
    <property type="match status" value="1"/>
</dbReference>
<dbReference type="Pfam" id="PF22692">
    <property type="entry name" value="LlgE_F_G_D1"/>
    <property type="match status" value="1"/>
</dbReference>
<feature type="domain" description="Flagellar hook protein FlgE/F/G-like D1" evidence="10">
    <location>
        <begin position="82"/>
        <end position="123"/>
    </location>
</feature>
<dbReference type="EMBL" id="JACHHN010000012">
    <property type="protein sequence ID" value="MBB5193617.1"/>
    <property type="molecule type" value="Genomic_DNA"/>
</dbReference>
<dbReference type="InterPro" id="IPR019776">
    <property type="entry name" value="Flagellar_basal_body_rod_CS"/>
</dbReference>
<evidence type="ECO:0000313" key="11">
    <source>
        <dbReference type="EMBL" id="MBB5193617.1"/>
    </source>
</evidence>
<evidence type="ECO:0000256" key="5">
    <source>
        <dbReference type="RuleBase" id="RU362116"/>
    </source>
</evidence>
<feature type="domain" description="Flagellar hook protein FlgE D2" evidence="9">
    <location>
        <begin position="182"/>
        <end position="323"/>
    </location>
</feature>
<accession>A0A840RKE3</accession>
<keyword evidence="12" id="KW-1185">Reference proteome</keyword>
<comment type="similarity">
    <text evidence="2 5">Belongs to the flagella basal body rod proteins family.</text>
</comment>
<dbReference type="Pfam" id="PF00460">
    <property type="entry name" value="Flg_bb_rod"/>
    <property type="match status" value="1"/>
</dbReference>
<comment type="caution">
    <text evidence="11">The sequence shown here is derived from an EMBL/GenBank/DDBJ whole genome shotgun (WGS) entry which is preliminary data.</text>
</comment>
<evidence type="ECO:0000256" key="1">
    <source>
        <dbReference type="ARBA" id="ARBA00004117"/>
    </source>
</evidence>
<evidence type="ECO:0000313" key="12">
    <source>
        <dbReference type="Proteomes" id="UP000543030"/>
    </source>
</evidence>
<comment type="function">
    <text evidence="5">A flexible structure which links the flagellar filament to the drive apparatus in the basal body.</text>
</comment>
<dbReference type="SUPFAM" id="SSF117143">
    <property type="entry name" value="Flagellar hook protein flgE"/>
    <property type="match status" value="1"/>
</dbReference>
<keyword evidence="4 5" id="KW-0975">Bacterial flagellum</keyword>
<evidence type="ECO:0000256" key="3">
    <source>
        <dbReference type="ARBA" id="ARBA00019015"/>
    </source>
</evidence>
<comment type="subcellular location">
    <subcellularLocation>
        <location evidence="1 5">Bacterial flagellum basal body</location>
    </subcellularLocation>
</comment>
<reference evidence="11 12" key="1">
    <citation type="submission" date="2020-08" db="EMBL/GenBank/DDBJ databases">
        <title>Genomic Encyclopedia of Type Strains, Phase IV (KMG-IV): sequencing the most valuable type-strain genomes for metagenomic binning, comparative biology and taxonomic classification.</title>
        <authorList>
            <person name="Goeker M."/>
        </authorList>
    </citation>
    <scope>NUCLEOTIDE SEQUENCE [LARGE SCALE GENOMIC DNA]</scope>
    <source>
        <strain evidence="11 12">DSM 18233</strain>
    </source>
</reference>
<evidence type="ECO:0000259" key="9">
    <source>
        <dbReference type="Pfam" id="PF07559"/>
    </source>
</evidence>
<evidence type="ECO:0000256" key="4">
    <source>
        <dbReference type="ARBA" id="ARBA00023143"/>
    </source>
</evidence>
<dbReference type="AlphaFoldDB" id="A0A840RKE3"/>
<dbReference type="InterPro" id="IPR001444">
    <property type="entry name" value="Flag_bb_rod_N"/>
</dbReference>
<dbReference type="NCBIfam" id="TIGR03506">
    <property type="entry name" value="FlgEFG_subfam"/>
    <property type="match status" value="1"/>
</dbReference>
<organism evidence="11 12">
    <name type="scientific">Silvimonas terrae</name>
    <dbReference type="NCBI Taxonomy" id="300266"/>
    <lineage>
        <taxon>Bacteria</taxon>
        <taxon>Pseudomonadati</taxon>
        <taxon>Pseudomonadota</taxon>
        <taxon>Betaproteobacteria</taxon>
        <taxon>Neisseriales</taxon>
        <taxon>Chitinibacteraceae</taxon>
        <taxon>Silvimonas</taxon>
    </lineage>
</organism>
<dbReference type="GO" id="GO:0005829">
    <property type="term" value="C:cytosol"/>
    <property type="evidence" value="ECO:0007669"/>
    <property type="project" value="TreeGrafter"/>
</dbReference>
<evidence type="ECO:0000256" key="6">
    <source>
        <dbReference type="SAM" id="MobiDB-lite"/>
    </source>
</evidence>